<evidence type="ECO:0000256" key="1">
    <source>
        <dbReference type="SAM" id="MobiDB-lite"/>
    </source>
</evidence>
<feature type="region of interest" description="Disordered" evidence="1">
    <location>
        <begin position="1"/>
        <end position="48"/>
    </location>
</feature>
<keyword evidence="3" id="KW-1185">Reference proteome</keyword>
<dbReference type="OrthoDB" id="184880at2759"/>
<dbReference type="EMBL" id="HF936006">
    <property type="protein sequence ID" value="CCX33120.2"/>
    <property type="molecule type" value="Genomic_DNA"/>
</dbReference>
<gene>
    <name evidence="2" type="ORF">PCON_14151</name>
</gene>
<evidence type="ECO:0000313" key="3">
    <source>
        <dbReference type="Proteomes" id="UP000018144"/>
    </source>
</evidence>
<evidence type="ECO:0000313" key="2">
    <source>
        <dbReference type="EMBL" id="CCX33120.2"/>
    </source>
</evidence>
<dbReference type="AlphaFoldDB" id="U4LTU4"/>
<organism evidence="2 3">
    <name type="scientific">Pyronema omphalodes (strain CBS 100304)</name>
    <name type="common">Pyronema confluens</name>
    <dbReference type="NCBI Taxonomy" id="1076935"/>
    <lineage>
        <taxon>Eukaryota</taxon>
        <taxon>Fungi</taxon>
        <taxon>Dikarya</taxon>
        <taxon>Ascomycota</taxon>
        <taxon>Pezizomycotina</taxon>
        <taxon>Pezizomycetes</taxon>
        <taxon>Pezizales</taxon>
        <taxon>Pyronemataceae</taxon>
        <taxon>Pyronema</taxon>
    </lineage>
</organism>
<accession>U4LTU4</accession>
<proteinExistence type="predicted"/>
<feature type="compositionally biased region" description="Acidic residues" evidence="1">
    <location>
        <begin position="14"/>
        <end position="41"/>
    </location>
</feature>
<dbReference type="Proteomes" id="UP000018144">
    <property type="component" value="Unassembled WGS sequence"/>
</dbReference>
<reference evidence="2 3" key="1">
    <citation type="journal article" date="2013" name="PLoS Genet.">
        <title>The genome and development-dependent transcriptomes of Pyronema confluens: a window into fungal evolution.</title>
        <authorList>
            <person name="Traeger S."/>
            <person name="Altegoer F."/>
            <person name="Freitag M."/>
            <person name="Gabaldon T."/>
            <person name="Kempken F."/>
            <person name="Kumar A."/>
            <person name="Marcet-Houben M."/>
            <person name="Poggeler S."/>
            <person name="Stajich J.E."/>
            <person name="Nowrousian M."/>
        </authorList>
    </citation>
    <scope>NUCLEOTIDE SEQUENCE [LARGE SCALE GENOMIC DNA]</scope>
    <source>
        <strain evidence="3">CBS 100304</strain>
        <tissue evidence="2">Vegetative mycelium</tissue>
    </source>
</reference>
<protein>
    <submittedName>
        <fullName evidence="2">Similar to mRNA 3&amp;apos acc. no. Q4IPA4</fullName>
    </submittedName>
</protein>
<name>U4LTU4_PYROM</name>
<sequence>MDPIPVDDTLSVDSDLEATSEDIEYDEYDYENTQDDDDEDASSGNDVSVASLASSIHEYVDKHGRTYHTYFGMEKYPVPADELEQDRCVYSYLPLLDLSDQATKSIVEIYDFRNLCVNDSI</sequence>